<protein>
    <submittedName>
        <fullName evidence="1">Uncharacterized protein</fullName>
    </submittedName>
</protein>
<organism evidence="1 2">
    <name type="scientific">Puccinia striiformis f. sp. tritici PST-78</name>
    <dbReference type="NCBI Taxonomy" id="1165861"/>
    <lineage>
        <taxon>Eukaryota</taxon>
        <taxon>Fungi</taxon>
        <taxon>Dikarya</taxon>
        <taxon>Basidiomycota</taxon>
        <taxon>Pucciniomycotina</taxon>
        <taxon>Pucciniomycetes</taxon>
        <taxon>Pucciniales</taxon>
        <taxon>Pucciniaceae</taxon>
        <taxon>Puccinia</taxon>
    </lineage>
</organism>
<proteinExistence type="predicted"/>
<gene>
    <name evidence="1" type="ORF">PSTG_12665</name>
</gene>
<dbReference type="AlphaFoldDB" id="A0A0L0V4W1"/>
<comment type="caution">
    <text evidence="1">The sequence shown here is derived from an EMBL/GenBank/DDBJ whole genome shotgun (WGS) entry which is preliminary data.</text>
</comment>
<evidence type="ECO:0000313" key="1">
    <source>
        <dbReference type="EMBL" id="KNE93999.1"/>
    </source>
</evidence>
<dbReference type="EMBL" id="AJIL01000126">
    <property type="protein sequence ID" value="KNE93999.1"/>
    <property type="molecule type" value="Genomic_DNA"/>
</dbReference>
<evidence type="ECO:0000313" key="2">
    <source>
        <dbReference type="Proteomes" id="UP000054564"/>
    </source>
</evidence>
<name>A0A0L0V4W1_9BASI</name>
<keyword evidence="2" id="KW-1185">Reference proteome</keyword>
<dbReference type="Proteomes" id="UP000054564">
    <property type="component" value="Unassembled WGS sequence"/>
</dbReference>
<reference evidence="2" key="1">
    <citation type="submission" date="2014-03" db="EMBL/GenBank/DDBJ databases">
        <title>The Genome Sequence of Puccinia striiformis f. sp. tritici PST-78.</title>
        <authorList>
            <consortium name="The Broad Institute Genome Sequencing Platform"/>
            <person name="Cuomo C."/>
            <person name="Hulbert S."/>
            <person name="Chen X."/>
            <person name="Walker B."/>
            <person name="Young S.K."/>
            <person name="Zeng Q."/>
            <person name="Gargeya S."/>
            <person name="Fitzgerald M."/>
            <person name="Haas B."/>
            <person name="Abouelleil A."/>
            <person name="Alvarado L."/>
            <person name="Arachchi H.M."/>
            <person name="Berlin A.M."/>
            <person name="Chapman S.B."/>
            <person name="Goldberg J."/>
            <person name="Griggs A."/>
            <person name="Gujja S."/>
            <person name="Hansen M."/>
            <person name="Howarth C."/>
            <person name="Imamovic A."/>
            <person name="Larimer J."/>
            <person name="McCowan C."/>
            <person name="Montmayeur A."/>
            <person name="Murphy C."/>
            <person name="Neiman D."/>
            <person name="Pearson M."/>
            <person name="Priest M."/>
            <person name="Roberts A."/>
            <person name="Saif S."/>
            <person name="Shea T."/>
            <person name="Sisk P."/>
            <person name="Sykes S."/>
            <person name="Wortman J."/>
            <person name="Nusbaum C."/>
            <person name="Birren B."/>
        </authorList>
    </citation>
    <scope>NUCLEOTIDE SEQUENCE [LARGE SCALE GENOMIC DNA]</scope>
    <source>
        <strain evidence="2">race PST-78</strain>
    </source>
</reference>
<sequence>MISKYQSNNFLMDPLLNLPGSPSVFKTLAVALLLILGGLMTVDATEGPGRFRYLRSLSTRVKDAGLRRTGQSQLMRSYSVHFPFDNSQQKGADVKKIDAEEVDAEEVAALKGHAWGNPACMKEELKKFSKSGKVFEGIGSVSEVGKLSSTHRINQIVALEEQCFTKRGKGKRKGQHFRDQLLLIYLMTEKPLLHESQENLAEVVDVALQCLASLCKRFNDENYTGLHLATSTVWDRIYDEHKNLLATQSGKAIIHPDGKTVTQGLSPQSQHYPVQPFRMTAADYETVTDFR</sequence>
<accession>A0A0L0V4W1</accession>